<accession>A0A5B7ETA4</accession>
<protein>
    <submittedName>
        <fullName evidence="2">Uncharacterized protein</fullName>
    </submittedName>
</protein>
<keyword evidence="3" id="KW-1185">Reference proteome</keyword>
<comment type="caution">
    <text evidence="2">The sequence shown here is derived from an EMBL/GenBank/DDBJ whole genome shotgun (WGS) entry which is preliminary data.</text>
</comment>
<evidence type="ECO:0000313" key="3">
    <source>
        <dbReference type="Proteomes" id="UP000324222"/>
    </source>
</evidence>
<proteinExistence type="predicted"/>
<dbReference type="EMBL" id="VSRR010003429">
    <property type="protein sequence ID" value="MPC36123.1"/>
    <property type="molecule type" value="Genomic_DNA"/>
</dbReference>
<reference evidence="2 3" key="1">
    <citation type="submission" date="2019-05" db="EMBL/GenBank/DDBJ databases">
        <title>Another draft genome of Portunus trituberculatus and its Hox gene families provides insights of decapod evolution.</title>
        <authorList>
            <person name="Jeong J.-H."/>
            <person name="Song I."/>
            <person name="Kim S."/>
            <person name="Choi T."/>
            <person name="Kim D."/>
            <person name="Ryu S."/>
            <person name="Kim W."/>
        </authorList>
    </citation>
    <scope>NUCLEOTIDE SEQUENCE [LARGE SCALE GENOMIC DNA]</scope>
    <source>
        <tissue evidence="2">Muscle</tissue>
    </source>
</reference>
<organism evidence="2 3">
    <name type="scientific">Portunus trituberculatus</name>
    <name type="common">Swimming crab</name>
    <name type="synonym">Neptunus trituberculatus</name>
    <dbReference type="NCBI Taxonomy" id="210409"/>
    <lineage>
        <taxon>Eukaryota</taxon>
        <taxon>Metazoa</taxon>
        <taxon>Ecdysozoa</taxon>
        <taxon>Arthropoda</taxon>
        <taxon>Crustacea</taxon>
        <taxon>Multicrustacea</taxon>
        <taxon>Malacostraca</taxon>
        <taxon>Eumalacostraca</taxon>
        <taxon>Eucarida</taxon>
        <taxon>Decapoda</taxon>
        <taxon>Pleocyemata</taxon>
        <taxon>Brachyura</taxon>
        <taxon>Eubrachyura</taxon>
        <taxon>Portunoidea</taxon>
        <taxon>Portunidae</taxon>
        <taxon>Portuninae</taxon>
        <taxon>Portunus</taxon>
    </lineage>
</organism>
<feature type="region of interest" description="Disordered" evidence="1">
    <location>
        <begin position="44"/>
        <end position="86"/>
    </location>
</feature>
<feature type="compositionally biased region" description="Basic and acidic residues" evidence="1">
    <location>
        <begin position="53"/>
        <end position="64"/>
    </location>
</feature>
<gene>
    <name evidence="2" type="ORF">E2C01_029571</name>
</gene>
<sequence length="86" mass="9090">MPLGLLKVPKGTPSNSWSACVLLHAELAMGSSQEVTVAPGETLQCEHPAWQSQERRKGGKEAKQAKNLSTTEMPGDSWGPVATSSS</sequence>
<evidence type="ECO:0000256" key="1">
    <source>
        <dbReference type="SAM" id="MobiDB-lite"/>
    </source>
</evidence>
<name>A0A5B7ETA4_PORTR</name>
<evidence type="ECO:0000313" key="2">
    <source>
        <dbReference type="EMBL" id="MPC36123.1"/>
    </source>
</evidence>
<dbReference type="Proteomes" id="UP000324222">
    <property type="component" value="Unassembled WGS sequence"/>
</dbReference>
<dbReference type="AlphaFoldDB" id="A0A5B7ETA4"/>